<dbReference type="InterPro" id="IPR036291">
    <property type="entry name" value="NAD(P)-bd_dom_sf"/>
</dbReference>
<dbReference type="Pfam" id="PF00106">
    <property type="entry name" value="adh_short"/>
    <property type="match status" value="1"/>
</dbReference>
<dbReference type="PANTHER" id="PTHR43669:SF3">
    <property type="entry name" value="ALCOHOL DEHYDROGENASE, PUTATIVE (AFU_ORTHOLOGUE AFUA_3G03445)-RELATED"/>
    <property type="match status" value="1"/>
</dbReference>
<name>A0A3N2DGY6_9GAMM</name>
<evidence type="ECO:0000256" key="2">
    <source>
        <dbReference type="ARBA" id="ARBA00023002"/>
    </source>
</evidence>
<dbReference type="PRINTS" id="PR00081">
    <property type="entry name" value="GDHRDH"/>
</dbReference>
<sequence length="292" mass="31690">MQDFNNKVAVITGGASGVGRSIAFKLGAEGAKIVIADVDKKALEQSEQALTAAGIEALAVVADVTKQESLEALAEAAIERFGGMHLVFANAGISSGEGGNMWEYNKNDWEWGFNVNVWGVVNSINAFIPRLVEQGEEAHFVVTGSGNGGLFSLPDQPIYTATKAAVMMITENLYHQLLGQESPVKVNALFPGPHVVDTGLFDSDRVRPEELPIDPNKVDSGIHSVDDMKNMMREYGMELETTHPDHVADNALKGLREEQFWIMELSEKSAKAVQDRAEMILKGINPTLPNIL</sequence>
<dbReference type="CDD" id="cd05233">
    <property type="entry name" value="SDR_c"/>
    <property type="match status" value="1"/>
</dbReference>
<evidence type="ECO:0000313" key="4">
    <source>
        <dbReference type="Proteomes" id="UP000275394"/>
    </source>
</evidence>
<dbReference type="EMBL" id="RKHR01000006">
    <property type="protein sequence ID" value="ROR99060.1"/>
    <property type="molecule type" value="Genomic_DNA"/>
</dbReference>
<evidence type="ECO:0000256" key="1">
    <source>
        <dbReference type="ARBA" id="ARBA00006484"/>
    </source>
</evidence>
<gene>
    <name evidence="3" type="ORF">EDC56_3300</name>
</gene>
<dbReference type="RefSeq" id="WP_123713623.1">
    <property type="nucleotide sequence ID" value="NZ_RKHR01000006.1"/>
</dbReference>
<keyword evidence="4" id="KW-1185">Reference proteome</keyword>
<comment type="similarity">
    <text evidence="1">Belongs to the short-chain dehydrogenases/reductases (SDR) family.</text>
</comment>
<organism evidence="3 4">
    <name type="scientific">Sinobacterium caligoides</name>
    <dbReference type="NCBI Taxonomy" id="933926"/>
    <lineage>
        <taxon>Bacteria</taxon>
        <taxon>Pseudomonadati</taxon>
        <taxon>Pseudomonadota</taxon>
        <taxon>Gammaproteobacteria</taxon>
        <taxon>Cellvibrionales</taxon>
        <taxon>Spongiibacteraceae</taxon>
        <taxon>Sinobacterium</taxon>
    </lineage>
</organism>
<dbReference type="Proteomes" id="UP000275394">
    <property type="component" value="Unassembled WGS sequence"/>
</dbReference>
<proteinExistence type="inferred from homology"/>
<dbReference type="GO" id="GO:0016491">
    <property type="term" value="F:oxidoreductase activity"/>
    <property type="evidence" value="ECO:0007669"/>
    <property type="project" value="UniProtKB-KW"/>
</dbReference>
<evidence type="ECO:0000313" key="3">
    <source>
        <dbReference type="EMBL" id="ROR99060.1"/>
    </source>
</evidence>
<protein>
    <submittedName>
        <fullName evidence="3">NADP-dependent 3-hydroxy acid dehydrogenase YdfG</fullName>
    </submittedName>
</protein>
<dbReference type="Gene3D" id="3.40.50.720">
    <property type="entry name" value="NAD(P)-binding Rossmann-like Domain"/>
    <property type="match status" value="1"/>
</dbReference>
<keyword evidence="2" id="KW-0560">Oxidoreductase</keyword>
<dbReference type="OrthoDB" id="6503536at2"/>
<reference evidence="3 4" key="1">
    <citation type="submission" date="2018-11" db="EMBL/GenBank/DDBJ databases">
        <title>Genomic Encyclopedia of Type Strains, Phase IV (KMG-IV): sequencing the most valuable type-strain genomes for metagenomic binning, comparative biology and taxonomic classification.</title>
        <authorList>
            <person name="Goeker M."/>
        </authorList>
    </citation>
    <scope>NUCLEOTIDE SEQUENCE [LARGE SCALE GENOMIC DNA]</scope>
    <source>
        <strain evidence="3 4">DSM 100316</strain>
    </source>
</reference>
<dbReference type="PANTHER" id="PTHR43669">
    <property type="entry name" value="5-KETO-D-GLUCONATE 5-REDUCTASE"/>
    <property type="match status" value="1"/>
</dbReference>
<dbReference type="InterPro" id="IPR002347">
    <property type="entry name" value="SDR_fam"/>
</dbReference>
<dbReference type="AlphaFoldDB" id="A0A3N2DGY6"/>
<dbReference type="SUPFAM" id="SSF51735">
    <property type="entry name" value="NAD(P)-binding Rossmann-fold domains"/>
    <property type="match status" value="1"/>
</dbReference>
<accession>A0A3N2DGY6</accession>
<comment type="caution">
    <text evidence="3">The sequence shown here is derived from an EMBL/GenBank/DDBJ whole genome shotgun (WGS) entry which is preliminary data.</text>
</comment>